<sequence length="523" mass="59271">MLQSCGSRELGHESLQHHFCSPSKLHSPHSAYPAGVFLGFRNLRNQKNAKTKHIPQLFTVNIDQSFERSIKHSHAQKQNPRASRVSVGFKLQSNSKSSLPPTKNSSVNGRRKKYGGVLPTILRALESNDDLENTLNTFCENLSPKEQTVVLKEQRSWERVIRVFEFFKLQKEYAHNVIHYNVVLRALGRAQKWDELRLCWIEMAQNGVLPTNNTYGMLVDVYAKSGLAKESLLWIKHMRLRGIFPDEITMNTVVKALKDVGEFDRADRFYKDWCVGRVELDDFELDSMVDFENGSASAPVSLKHFLSTELFRTGGRNPIPRSMGSLDIENSIRKPKLTSTYNTLIDLYGKAGRLNDAANIFAEMLKSGVAVDTITFNTMIYTCGSHGHLSEAESLLSKMEERQISPDTKTYNIFLSLYADAGNIDAALKCYWKIRELGLFPDVVTHRAVLHVLCQRNMLQDVEAIIEEMEKSGLPIDEHSLPGIIKVYVDEGLLDQGKALFKKFQLGGWAIIKDSCSDCRYIC</sequence>
<name>A0ACC0ZJ85_9ROSI</name>
<proteinExistence type="predicted"/>
<comment type="caution">
    <text evidence="1">The sequence shown here is derived from an EMBL/GenBank/DDBJ whole genome shotgun (WGS) entry which is preliminary data.</text>
</comment>
<keyword evidence="2" id="KW-1185">Reference proteome</keyword>
<gene>
    <name evidence="1" type="ORF">Pint_02186</name>
</gene>
<dbReference type="Proteomes" id="UP001163603">
    <property type="component" value="Chromosome 1"/>
</dbReference>
<accession>A0ACC0ZJ85</accession>
<evidence type="ECO:0000313" key="1">
    <source>
        <dbReference type="EMBL" id="KAJ0052846.1"/>
    </source>
</evidence>
<evidence type="ECO:0000313" key="2">
    <source>
        <dbReference type="Proteomes" id="UP001163603"/>
    </source>
</evidence>
<organism evidence="1 2">
    <name type="scientific">Pistacia integerrima</name>
    <dbReference type="NCBI Taxonomy" id="434235"/>
    <lineage>
        <taxon>Eukaryota</taxon>
        <taxon>Viridiplantae</taxon>
        <taxon>Streptophyta</taxon>
        <taxon>Embryophyta</taxon>
        <taxon>Tracheophyta</taxon>
        <taxon>Spermatophyta</taxon>
        <taxon>Magnoliopsida</taxon>
        <taxon>eudicotyledons</taxon>
        <taxon>Gunneridae</taxon>
        <taxon>Pentapetalae</taxon>
        <taxon>rosids</taxon>
        <taxon>malvids</taxon>
        <taxon>Sapindales</taxon>
        <taxon>Anacardiaceae</taxon>
        <taxon>Pistacia</taxon>
    </lineage>
</organism>
<dbReference type="EMBL" id="CM047736">
    <property type="protein sequence ID" value="KAJ0052846.1"/>
    <property type="molecule type" value="Genomic_DNA"/>
</dbReference>
<reference evidence="2" key="1">
    <citation type="journal article" date="2023" name="G3 (Bethesda)">
        <title>Genome assembly and association tests identify interacting loci associated with vigor, precocity, and sex in interspecific pistachio rootstocks.</title>
        <authorList>
            <person name="Palmer W."/>
            <person name="Jacygrad E."/>
            <person name="Sagayaradj S."/>
            <person name="Cavanaugh K."/>
            <person name="Han R."/>
            <person name="Bertier L."/>
            <person name="Beede B."/>
            <person name="Kafkas S."/>
            <person name="Golino D."/>
            <person name="Preece J."/>
            <person name="Michelmore R."/>
        </authorList>
    </citation>
    <scope>NUCLEOTIDE SEQUENCE [LARGE SCALE GENOMIC DNA]</scope>
</reference>
<protein>
    <submittedName>
        <fullName evidence="1">Uncharacterized protein</fullName>
    </submittedName>
</protein>